<dbReference type="EMBL" id="BEHY01000008">
    <property type="protein sequence ID" value="GBD08349.1"/>
    <property type="molecule type" value="Genomic_DNA"/>
</dbReference>
<evidence type="ECO:0000313" key="5">
    <source>
        <dbReference type="Proteomes" id="UP000236642"/>
    </source>
</evidence>
<organism evidence="4 5">
    <name type="scientific">Candidatus Thermoflexus japonica</name>
    <dbReference type="NCBI Taxonomy" id="2035417"/>
    <lineage>
        <taxon>Bacteria</taxon>
        <taxon>Bacillati</taxon>
        <taxon>Chloroflexota</taxon>
        <taxon>Thermoflexia</taxon>
        <taxon>Thermoflexales</taxon>
        <taxon>Thermoflexaceae</taxon>
        <taxon>Thermoflexus</taxon>
    </lineage>
</organism>
<dbReference type="InterPro" id="IPR051933">
    <property type="entry name" value="Resuscitation_pf_RpfB"/>
</dbReference>
<keyword evidence="2" id="KW-0472">Membrane</keyword>
<dbReference type="InterPro" id="IPR007137">
    <property type="entry name" value="DUF348"/>
</dbReference>
<dbReference type="SMART" id="SM01208">
    <property type="entry name" value="G5"/>
    <property type="match status" value="1"/>
</dbReference>
<keyword evidence="2" id="KW-0812">Transmembrane</keyword>
<name>A0A2H5Y4H6_9CHLR</name>
<sequence length="479" mass="53657">MNRWTFLKWIAWLGLGAFCLWGYWRSQQTVTILLDDRPFSIRTHQRTVGDVLREAGLTLRPEDMVSPPLTHTIRPPATISIRRARPVQILIEGRGVEPSRQIQLYTLHSDPQTILSEAGIALGPGDVLWVDGRRREAGSPALDGGQPPREIRVVRSAPLVVRLENGMRRVIWSTAPTVGAALREAGMRLDPADRLVPGPETPLGGGMQVSLFRARPITVEADGRIQVISTTARTVRELLWELGISLHGQDRVIPEEGSRLQGGEIVRVIRVAEGFEIEETSIPFPTAWEPDPNLELDTWVQKSPGRNGVLQRRIRVRYENGQEVGREVVDETVIRPPEPRVWVYGTKIVVRTLETPDGPIEYWRRIRMLATSYSRSTAGVHPSASYFGRTRTGLPMQRGIVAVDPRVIRLGWKVYVPGYGVGLAADTGGGIIGRRIDLGYDDEDLVLWYRWVDVYLLTPVPPPESIPYILPDWPTPPSP</sequence>
<evidence type="ECO:0000256" key="2">
    <source>
        <dbReference type="SAM" id="Phobius"/>
    </source>
</evidence>
<dbReference type="GO" id="GO:0009254">
    <property type="term" value="P:peptidoglycan turnover"/>
    <property type="evidence" value="ECO:0007669"/>
    <property type="project" value="InterPro"/>
</dbReference>
<keyword evidence="4" id="KW-0378">Hydrolase</keyword>
<evidence type="ECO:0000256" key="1">
    <source>
        <dbReference type="ARBA" id="ARBA00022729"/>
    </source>
</evidence>
<dbReference type="PANTHER" id="PTHR39160:SF4">
    <property type="entry name" value="RESUSCITATION-PROMOTING FACTOR RPFB"/>
    <property type="match status" value="1"/>
</dbReference>
<dbReference type="InterPro" id="IPR011098">
    <property type="entry name" value="G5_dom"/>
</dbReference>
<dbReference type="Proteomes" id="UP000236642">
    <property type="component" value="Unassembled WGS sequence"/>
</dbReference>
<dbReference type="GO" id="GO:0004553">
    <property type="term" value="F:hydrolase activity, hydrolyzing O-glycosyl compounds"/>
    <property type="evidence" value="ECO:0007669"/>
    <property type="project" value="InterPro"/>
</dbReference>
<dbReference type="Gene3D" id="2.40.40.10">
    <property type="entry name" value="RlpA-like domain"/>
    <property type="match status" value="1"/>
</dbReference>
<dbReference type="PROSITE" id="PS51109">
    <property type="entry name" value="G5"/>
    <property type="match status" value="1"/>
</dbReference>
<reference evidence="5" key="1">
    <citation type="submission" date="2017-09" db="EMBL/GenBank/DDBJ databases">
        <title>Metaegenomics of thermophilic ammonia-oxidizing enrichment culture.</title>
        <authorList>
            <person name="Kato S."/>
            <person name="Suzuki K."/>
        </authorList>
    </citation>
    <scope>NUCLEOTIDE SEQUENCE [LARGE SCALE GENOMIC DNA]</scope>
</reference>
<feature type="transmembrane region" description="Helical" evidence="2">
    <location>
        <begin position="6"/>
        <end position="24"/>
    </location>
</feature>
<dbReference type="Gene3D" id="2.20.230.10">
    <property type="entry name" value="Resuscitation-promoting factor rpfb"/>
    <property type="match status" value="1"/>
</dbReference>
<dbReference type="Pfam" id="PF07501">
    <property type="entry name" value="G5"/>
    <property type="match status" value="1"/>
</dbReference>
<keyword evidence="1" id="KW-0732">Signal</keyword>
<dbReference type="EC" id="3.-.-.-" evidence="4"/>
<comment type="caution">
    <text evidence="4">The sequence shown here is derived from an EMBL/GenBank/DDBJ whole genome shotgun (WGS) entry which is preliminary data.</text>
</comment>
<dbReference type="Pfam" id="PF06725">
    <property type="entry name" value="3D"/>
    <property type="match status" value="1"/>
</dbReference>
<protein>
    <submittedName>
        <fullName evidence="4">Resuscitation-promoting factor Rpf2</fullName>
        <ecNumber evidence="4">3.-.-.-</ecNumber>
    </submittedName>
</protein>
<dbReference type="Pfam" id="PF03990">
    <property type="entry name" value="DUF348"/>
    <property type="match status" value="3"/>
</dbReference>
<dbReference type="GO" id="GO:0019867">
    <property type="term" value="C:outer membrane"/>
    <property type="evidence" value="ECO:0007669"/>
    <property type="project" value="InterPro"/>
</dbReference>
<evidence type="ECO:0000259" key="3">
    <source>
        <dbReference type="PROSITE" id="PS51109"/>
    </source>
</evidence>
<keyword evidence="2" id="KW-1133">Transmembrane helix</keyword>
<accession>A0A2H5Y4H6</accession>
<proteinExistence type="predicted"/>
<dbReference type="PANTHER" id="PTHR39160">
    <property type="entry name" value="CELL WALL-BINDING PROTEIN YOCH"/>
    <property type="match status" value="1"/>
</dbReference>
<dbReference type="InterPro" id="IPR036908">
    <property type="entry name" value="RlpA-like_sf"/>
</dbReference>
<evidence type="ECO:0000313" key="4">
    <source>
        <dbReference type="EMBL" id="GBD08349.1"/>
    </source>
</evidence>
<feature type="domain" description="G5" evidence="3">
    <location>
        <begin position="268"/>
        <end position="348"/>
    </location>
</feature>
<dbReference type="AlphaFoldDB" id="A0A2H5Y4H6"/>
<dbReference type="CDD" id="cd22786">
    <property type="entry name" value="DPBB_YuiC-like"/>
    <property type="match status" value="1"/>
</dbReference>
<dbReference type="InterPro" id="IPR010611">
    <property type="entry name" value="3D_dom"/>
</dbReference>
<gene>
    <name evidence="4" type="primary">rpf2</name>
    <name evidence="4" type="ORF">HRbin22_00583</name>
</gene>